<dbReference type="RefSeq" id="WP_344789062.1">
    <property type="nucleotide sequence ID" value="NZ_BAABCA010000006.1"/>
</dbReference>
<dbReference type="InterPro" id="IPR023214">
    <property type="entry name" value="HAD_sf"/>
</dbReference>
<dbReference type="SFLD" id="SFLDS00003">
    <property type="entry name" value="Haloacid_Dehalogenase"/>
    <property type="match status" value="1"/>
</dbReference>
<dbReference type="PANTHER" id="PTHR47478:SF1">
    <property type="entry name" value="PYRIMIDINE 5'-NUCLEOTIDASE YJJG"/>
    <property type="match status" value="1"/>
</dbReference>
<name>A0ABP8CF34_9FLAO</name>
<dbReference type="SUPFAM" id="SSF56784">
    <property type="entry name" value="HAD-like"/>
    <property type="match status" value="1"/>
</dbReference>
<organism evidence="1 2">
    <name type="scientific">Postechiella marina</name>
    <dbReference type="NCBI Taxonomy" id="943941"/>
    <lineage>
        <taxon>Bacteria</taxon>
        <taxon>Pseudomonadati</taxon>
        <taxon>Bacteroidota</taxon>
        <taxon>Flavobacteriia</taxon>
        <taxon>Flavobacteriales</taxon>
        <taxon>Flavobacteriaceae</taxon>
        <taxon>Postechiella</taxon>
    </lineage>
</organism>
<dbReference type="NCBIfam" id="TIGR01549">
    <property type="entry name" value="HAD-SF-IA-v1"/>
    <property type="match status" value="1"/>
</dbReference>
<dbReference type="Pfam" id="PF13419">
    <property type="entry name" value="HAD_2"/>
    <property type="match status" value="1"/>
</dbReference>
<dbReference type="Proteomes" id="UP001501496">
    <property type="component" value="Unassembled WGS sequence"/>
</dbReference>
<accession>A0ABP8CF34</accession>
<dbReference type="EMBL" id="BAABCA010000006">
    <property type="protein sequence ID" value="GAA4238512.1"/>
    <property type="molecule type" value="Genomic_DNA"/>
</dbReference>
<comment type="caution">
    <text evidence="1">The sequence shown here is derived from an EMBL/GenBank/DDBJ whole genome shotgun (WGS) entry which is preliminary data.</text>
</comment>
<dbReference type="Gene3D" id="1.10.150.240">
    <property type="entry name" value="Putative phosphatase, domain 2"/>
    <property type="match status" value="1"/>
</dbReference>
<evidence type="ECO:0000313" key="2">
    <source>
        <dbReference type="Proteomes" id="UP001501496"/>
    </source>
</evidence>
<dbReference type="Gene3D" id="3.40.50.1000">
    <property type="entry name" value="HAD superfamily/HAD-like"/>
    <property type="match status" value="1"/>
</dbReference>
<keyword evidence="2" id="KW-1185">Reference proteome</keyword>
<sequence>MKIKGITDVFFDLDHTLWDFDKNSELAFGKIFNINNLDVNVSVFLASYKPINLNYWKLYREEKVEKEALRFGRLNDTFKELNFKVDKAIVNKLADDYIDHLTSFNYLLDHTLEILDYLNTKYTLHIITNGFDEVQQGKLEKSKINHYFKTVTNSEMVGVKKPNPKIFDFALNQANTTVSNSVMIGDDFEADVLGAKNMGMESIFFDVHNTTVNKDIKQINSLLHLKKFL</sequence>
<evidence type="ECO:0000313" key="1">
    <source>
        <dbReference type="EMBL" id="GAA4238512.1"/>
    </source>
</evidence>
<dbReference type="PANTHER" id="PTHR47478">
    <property type="match status" value="1"/>
</dbReference>
<proteinExistence type="predicted"/>
<protein>
    <submittedName>
        <fullName evidence="1">YjjG family noncanonical pyrimidine nucleotidase</fullName>
    </submittedName>
</protein>
<dbReference type="SFLD" id="SFLDG01129">
    <property type="entry name" value="C1.5:_HAD__Beta-PGM__Phosphata"/>
    <property type="match status" value="1"/>
</dbReference>
<dbReference type="NCBIfam" id="TIGR02254">
    <property type="entry name" value="YjjG_YfnB"/>
    <property type="match status" value="1"/>
</dbReference>
<gene>
    <name evidence="1" type="ORF">GCM10022291_29260</name>
</gene>
<dbReference type="InterPro" id="IPR036412">
    <property type="entry name" value="HAD-like_sf"/>
</dbReference>
<reference evidence="2" key="1">
    <citation type="journal article" date="2019" name="Int. J. Syst. Evol. Microbiol.">
        <title>The Global Catalogue of Microorganisms (GCM) 10K type strain sequencing project: providing services to taxonomists for standard genome sequencing and annotation.</title>
        <authorList>
            <consortium name="The Broad Institute Genomics Platform"/>
            <consortium name="The Broad Institute Genome Sequencing Center for Infectious Disease"/>
            <person name="Wu L."/>
            <person name="Ma J."/>
        </authorList>
    </citation>
    <scope>NUCLEOTIDE SEQUENCE [LARGE SCALE GENOMIC DNA]</scope>
    <source>
        <strain evidence="2">JCM 17630</strain>
    </source>
</reference>
<dbReference type="InterPro" id="IPR023198">
    <property type="entry name" value="PGP-like_dom2"/>
</dbReference>
<dbReference type="InterPro" id="IPR006439">
    <property type="entry name" value="HAD-SF_hydro_IA"/>
</dbReference>
<dbReference type="InterPro" id="IPR052550">
    <property type="entry name" value="Pyrimidine_5'-ntase_YjjG"/>
</dbReference>
<dbReference type="InterPro" id="IPR041492">
    <property type="entry name" value="HAD_2"/>
</dbReference>
<dbReference type="InterPro" id="IPR011951">
    <property type="entry name" value="HAD-SF_hydro_IA_YjjG/PynA"/>
</dbReference>